<proteinExistence type="predicted"/>
<protein>
    <submittedName>
        <fullName evidence="1">Uncharacterized protein</fullName>
    </submittedName>
</protein>
<dbReference type="Proteomes" id="UP000004710">
    <property type="component" value="Unassembled WGS sequence"/>
</dbReference>
<dbReference type="AlphaFoldDB" id="F4T723"/>
<evidence type="ECO:0000313" key="2">
    <source>
        <dbReference type="Proteomes" id="UP000004710"/>
    </source>
</evidence>
<evidence type="ECO:0000313" key="1">
    <source>
        <dbReference type="EMBL" id="EGI13100.1"/>
    </source>
</evidence>
<accession>F4T723</accession>
<sequence length="125" mass="14199">MLEFSHSQQGNLMNQFYVHVRLFEATAEQTKKFEELMLNFLYQKTIKESDDSCCRLIPEGYILKSTMNCQQILDQTFSIANSAGVDANIFVCKFEQSACLLPSASLVGNDFVHHDLTPKPIKLDS</sequence>
<dbReference type="HOGENOM" id="CLU_2129615_0_0_6"/>
<organism evidence="1 2">
    <name type="scientific">Escherichia coli M605</name>
    <dbReference type="NCBI Taxonomy" id="656417"/>
    <lineage>
        <taxon>Bacteria</taxon>
        <taxon>Pseudomonadati</taxon>
        <taxon>Pseudomonadota</taxon>
        <taxon>Gammaproteobacteria</taxon>
        <taxon>Enterobacterales</taxon>
        <taxon>Enterobacteriaceae</taxon>
        <taxon>Escherichia</taxon>
    </lineage>
</organism>
<reference evidence="1 2" key="1">
    <citation type="submission" date="2010-01" db="EMBL/GenBank/DDBJ databases">
        <title>The Genome Sequence of Escherichia coli M605.</title>
        <authorList>
            <consortium name="The Broad Institute Genome Sequencing Platform"/>
            <consortium name="The Broad Institute Genome Sequencing Center for Infectious Disease"/>
            <person name="Feldgarden M."/>
            <person name="Gordon D.M."/>
            <person name="Johnson J.R."/>
            <person name="Johnston B.D."/>
            <person name="Young S."/>
            <person name="Zeng Q."/>
            <person name="Koehrsen M."/>
            <person name="Alvarado L."/>
            <person name="Berlin A.M."/>
            <person name="Borenstein D."/>
            <person name="Chapman S.B."/>
            <person name="Chen Z."/>
            <person name="Engels R."/>
            <person name="Freedman E."/>
            <person name="Gellesch M."/>
            <person name="Goldberg J."/>
            <person name="Griggs A."/>
            <person name="Gujja S."/>
            <person name="Heilman E.R."/>
            <person name="Heiman D.I."/>
            <person name="Hepburn T.A."/>
            <person name="Howarth C."/>
            <person name="Jen D."/>
            <person name="Larson L."/>
            <person name="Lewis B."/>
            <person name="Mehta T."/>
            <person name="Park D."/>
            <person name="Pearson M."/>
            <person name="Richards J."/>
            <person name="Roberts A."/>
            <person name="Saif S."/>
            <person name="Shea T.D."/>
            <person name="Shenoy N."/>
            <person name="Sisk P."/>
            <person name="Stolte C."/>
            <person name="Sykes S.N."/>
            <person name="Walk T."/>
            <person name="White J."/>
            <person name="Yandava C."/>
            <person name="Haas B."/>
            <person name="Henn M.R."/>
            <person name="Nusbaum C."/>
            <person name="Birren B."/>
        </authorList>
    </citation>
    <scope>NUCLEOTIDE SEQUENCE [LARGE SCALE GENOMIC DNA]</scope>
    <source>
        <strain evidence="1 2">M605</strain>
    </source>
</reference>
<dbReference type="EMBL" id="GL883931">
    <property type="protein sequence ID" value="EGI13100.1"/>
    <property type="molecule type" value="Genomic_DNA"/>
</dbReference>
<name>F4T723_ECOLX</name>
<gene>
    <name evidence="1" type="ORF">ECIG_04447</name>
</gene>